<keyword evidence="2" id="KW-1185">Reference proteome</keyword>
<evidence type="ECO:0000313" key="2">
    <source>
        <dbReference type="Proteomes" id="UP001497602"/>
    </source>
</evidence>
<dbReference type="EMBL" id="CAXJRC010000022">
    <property type="protein sequence ID" value="CAL2106851.1"/>
    <property type="molecule type" value="Genomic_DNA"/>
</dbReference>
<organism evidence="1 2">
    <name type="scientific">Tenacibaculum vairaonense</name>
    <dbReference type="NCBI Taxonomy" id="3137860"/>
    <lineage>
        <taxon>Bacteria</taxon>
        <taxon>Pseudomonadati</taxon>
        <taxon>Bacteroidota</taxon>
        <taxon>Flavobacteriia</taxon>
        <taxon>Flavobacteriales</taxon>
        <taxon>Flavobacteriaceae</taxon>
        <taxon>Tenacibaculum</taxon>
    </lineage>
</organism>
<proteinExistence type="predicted"/>
<name>A0ABM9PMC5_9FLAO</name>
<reference evidence="1 2" key="1">
    <citation type="submission" date="2024-05" db="EMBL/GenBank/DDBJ databases">
        <authorList>
            <person name="Duchaud E."/>
        </authorList>
    </citation>
    <scope>NUCLEOTIDE SEQUENCE [LARGE SCALE GENOMIC DNA]</scope>
    <source>
        <strain evidence="1">Ena-SAMPLE-TAB-13-05-2024-13:56:06:370-140305</strain>
    </source>
</reference>
<dbReference type="Proteomes" id="UP001497602">
    <property type="component" value="Unassembled WGS sequence"/>
</dbReference>
<gene>
    <name evidence="1" type="ORF">T190115A13A_20131</name>
</gene>
<comment type="caution">
    <text evidence="1">The sequence shown here is derived from an EMBL/GenBank/DDBJ whole genome shotgun (WGS) entry which is preliminary data.</text>
</comment>
<accession>A0ABM9PMC5</accession>
<sequence>MKSVAEENKEKIIETLKLLTFKEDNNLFEKIDFDNDTIFLEPLLFSYFNSKKNNTFPSTTLQEILQGYYTNKEKLNLKYSYNQNNIAYVPKLGYLKKETQEKIEKPLVYGDFEILKEVHSTQEKYFVEVSKGHIVNKEPKHKTVWKENYKELCEAIDIIKKHLPEFYQELVFANRKIYLHDNPKILNFTTVETLGMLYFYVLGKNNLIYFIEELIHQGSHNYLYYVVHNRQDYFKIDVDNLVMRNFTGQDWDYRTIYGAFHGLYTVEQRVKYFDQLLQKNVFSGREKHELLGRFTDQFERFRTGLELLNFDQVFTPKGLELYKQLDNECEEILKKYKILTKEFDVSNREVDFRYDSFCELNAYEEFLKKDKEGLFNF</sequence>
<evidence type="ECO:0000313" key="1">
    <source>
        <dbReference type="EMBL" id="CAL2106851.1"/>
    </source>
</evidence>
<protein>
    <submittedName>
        <fullName evidence="1">Uncharacterized protein</fullName>
    </submittedName>
</protein>